<dbReference type="Proteomes" id="UP000480185">
    <property type="component" value="Unassembled WGS sequence"/>
</dbReference>
<protein>
    <submittedName>
        <fullName evidence="1">Uncharacterized protein</fullName>
    </submittedName>
</protein>
<reference evidence="1 2" key="1">
    <citation type="submission" date="2019-11" db="EMBL/GenBank/DDBJ databases">
        <authorList>
            <person name="Li J."/>
        </authorList>
    </citation>
    <scope>NUCLEOTIDE SEQUENCE [LARGE SCALE GENOMIC DNA]</scope>
    <source>
        <strain evidence="1 2">J4</strain>
    </source>
</reference>
<dbReference type="EMBL" id="WJNH01000006">
    <property type="protein sequence ID" value="MRG86717.1"/>
    <property type="molecule type" value="Genomic_DNA"/>
</dbReference>
<keyword evidence="2" id="KW-1185">Reference proteome</keyword>
<accession>A0A6G1X6Z7</accession>
<sequence length="77" mass="9288">MTMQWKRPPHGGKYKLVATRKYKNDIGLIVLCPDRREYSWRNVAQLHNHELREYLLSLQKGIEVGWHEEELLDKELE</sequence>
<name>A0A6G1X6Z7_9BACI</name>
<comment type="caution">
    <text evidence="1">The sequence shown here is derived from an EMBL/GenBank/DDBJ whole genome shotgun (WGS) entry which is preliminary data.</text>
</comment>
<dbReference type="AlphaFoldDB" id="A0A6G1X6Z7"/>
<organism evidence="1 2">
    <name type="scientific">Salinibacillus xinjiangensis</name>
    <dbReference type="NCBI Taxonomy" id="1229268"/>
    <lineage>
        <taxon>Bacteria</taxon>
        <taxon>Bacillati</taxon>
        <taxon>Bacillota</taxon>
        <taxon>Bacilli</taxon>
        <taxon>Bacillales</taxon>
        <taxon>Bacillaceae</taxon>
        <taxon>Salinibacillus</taxon>
    </lineage>
</organism>
<evidence type="ECO:0000313" key="1">
    <source>
        <dbReference type="EMBL" id="MRG86717.1"/>
    </source>
</evidence>
<evidence type="ECO:0000313" key="2">
    <source>
        <dbReference type="Proteomes" id="UP000480185"/>
    </source>
</evidence>
<proteinExistence type="predicted"/>
<gene>
    <name evidence="1" type="ORF">GH754_10380</name>
</gene>